<sequence length="420" mass="47866">MKISTQPVTVFLACFQLSWGFSVHNTTELLANMMLFSEEHTYTTEDGYILRMFRIPKIGATPVLFVHGFLGSSDLWLLTNRRNNMPTIFYDEGYDVWLMNQRGNVYSKRHVMLSSDPGNAEFWNFSFHEIGLFDLAATIDHILESTKSDSLLYVGHSMATAALMVLCSQRPEYNRKIRGAVLLAPVAYSMGQSKLPFITLVVNQASFFANIMYKAHTYEFLPFDETRIKLTYTLCASQVSMCSLILKILFRTNIKNLVRDEIPIYLSRLSSGTSVKNYEHLGNIVSPGNNFTMYNYGPAKNQLMYGSPCPPQYNVGSVTVPLALFYSKQDPFLDSHSVAKLKANAPNVILDLRVSDPDFQHLDYLFGINSRPMVTDSILKLIRQMESGVDFRRNIVAKRSPKLGRRTFLYRLRKVIVQNL</sequence>
<dbReference type="InterPro" id="IPR029058">
    <property type="entry name" value="AB_hydrolase_fold"/>
</dbReference>
<evidence type="ECO:0000256" key="4">
    <source>
        <dbReference type="ARBA" id="ARBA00022963"/>
    </source>
</evidence>
<dbReference type="SUPFAM" id="SSF53474">
    <property type="entry name" value="alpha/beta-Hydrolases"/>
    <property type="match status" value="1"/>
</dbReference>
<gene>
    <name evidence="9" type="ORF">GE061_004489</name>
</gene>
<feature type="domain" description="AB hydrolase-1" evidence="8">
    <location>
        <begin position="62"/>
        <end position="367"/>
    </location>
</feature>
<dbReference type="PIRSF" id="PIRSF000862">
    <property type="entry name" value="Steryl_ester_lip"/>
    <property type="match status" value="1"/>
</dbReference>
<dbReference type="Gene3D" id="3.40.50.1820">
    <property type="entry name" value="alpha/beta hydrolase"/>
    <property type="match status" value="1"/>
</dbReference>
<evidence type="ECO:0000256" key="1">
    <source>
        <dbReference type="ARBA" id="ARBA00010701"/>
    </source>
</evidence>
<evidence type="ECO:0000256" key="2">
    <source>
        <dbReference type="ARBA" id="ARBA00022729"/>
    </source>
</evidence>
<dbReference type="Proteomes" id="UP000466442">
    <property type="component" value="Linkage Group LG12"/>
</dbReference>
<keyword evidence="6" id="KW-0325">Glycoprotein</keyword>
<proteinExistence type="inferred from homology"/>
<evidence type="ECO:0000313" key="9">
    <source>
        <dbReference type="EMBL" id="KAF6202092.1"/>
    </source>
</evidence>
<name>A0A6A4IUC0_APOLU</name>
<keyword evidence="4 7" id="KW-0442">Lipid degradation</keyword>
<organism evidence="9 10">
    <name type="scientific">Apolygus lucorum</name>
    <name type="common">Small green plant bug</name>
    <name type="synonym">Lygocoris lucorum</name>
    <dbReference type="NCBI Taxonomy" id="248454"/>
    <lineage>
        <taxon>Eukaryota</taxon>
        <taxon>Metazoa</taxon>
        <taxon>Ecdysozoa</taxon>
        <taxon>Arthropoda</taxon>
        <taxon>Hexapoda</taxon>
        <taxon>Insecta</taxon>
        <taxon>Pterygota</taxon>
        <taxon>Neoptera</taxon>
        <taxon>Paraneoptera</taxon>
        <taxon>Hemiptera</taxon>
        <taxon>Heteroptera</taxon>
        <taxon>Panheteroptera</taxon>
        <taxon>Cimicomorpha</taxon>
        <taxon>Miridae</taxon>
        <taxon>Mirini</taxon>
        <taxon>Apolygus</taxon>
    </lineage>
</organism>
<evidence type="ECO:0000256" key="7">
    <source>
        <dbReference type="PIRNR" id="PIRNR000862"/>
    </source>
</evidence>
<keyword evidence="10" id="KW-1185">Reference proteome</keyword>
<dbReference type="Pfam" id="PF00561">
    <property type="entry name" value="Abhydrolase_1"/>
    <property type="match status" value="1"/>
</dbReference>
<evidence type="ECO:0000313" key="10">
    <source>
        <dbReference type="Proteomes" id="UP000466442"/>
    </source>
</evidence>
<dbReference type="InterPro" id="IPR025483">
    <property type="entry name" value="Lipase_euk"/>
</dbReference>
<dbReference type="EMBL" id="WIXP02000012">
    <property type="protein sequence ID" value="KAF6202092.1"/>
    <property type="molecule type" value="Genomic_DNA"/>
</dbReference>
<comment type="caution">
    <text evidence="9">The sequence shown here is derived from an EMBL/GenBank/DDBJ whole genome shotgun (WGS) entry which is preliminary data.</text>
</comment>
<dbReference type="InterPro" id="IPR000073">
    <property type="entry name" value="AB_hydrolase_1"/>
</dbReference>
<keyword evidence="5" id="KW-0443">Lipid metabolism</keyword>
<accession>A0A6A4IUC0</accession>
<evidence type="ECO:0000256" key="6">
    <source>
        <dbReference type="ARBA" id="ARBA00023180"/>
    </source>
</evidence>
<dbReference type="OrthoDB" id="9974421at2759"/>
<dbReference type="PANTHER" id="PTHR11005">
    <property type="entry name" value="LYSOSOMAL ACID LIPASE-RELATED"/>
    <property type="match status" value="1"/>
</dbReference>
<evidence type="ECO:0000259" key="8">
    <source>
        <dbReference type="Pfam" id="PF00561"/>
    </source>
</evidence>
<dbReference type="GO" id="GO:0016042">
    <property type="term" value="P:lipid catabolic process"/>
    <property type="evidence" value="ECO:0007669"/>
    <property type="project" value="UniProtKB-KW"/>
</dbReference>
<dbReference type="GO" id="GO:0016788">
    <property type="term" value="F:hydrolase activity, acting on ester bonds"/>
    <property type="evidence" value="ECO:0007669"/>
    <property type="project" value="InterPro"/>
</dbReference>
<keyword evidence="3 7" id="KW-0378">Hydrolase</keyword>
<comment type="similarity">
    <text evidence="1 7">Belongs to the AB hydrolase superfamily. Lipase family.</text>
</comment>
<reference evidence="9" key="1">
    <citation type="journal article" date="2021" name="Mol. Ecol. Resour.">
        <title>Apolygus lucorum genome provides insights into omnivorousness and mesophyll feeding.</title>
        <authorList>
            <person name="Liu Y."/>
            <person name="Liu H."/>
            <person name="Wang H."/>
            <person name="Huang T."/>
            <person name="Liu B."/>
            <person name="Yang B."/>
            <person name="Yin L."/>
            <person name="Li B."/>
            <person name="Zhang Y."/>
            <person name="Zhang S."/>
            <person name="Jiang F."/>
            <person name="Zhang X."/>
            <person name="Ren Y."/>
            <person name="Wang B."/>
            <person name="Wang S."/>
            <person name="Lu Y."/>
            <person name="Wu K."/>
            <person name="Fan W."/>
            <person name="Wang G."/>
        </authorList>
    </citation>
    <scope>NUCLEOTIDE SEQUENCE</scope>
    <source>
        <strain evidence="9">12Hb</strain>
    </source>
</reference>
<evidence type="ECO:0000256" key="5">
    <source>
        <dbReference type="ARBA" id="ARBA00023098"/>
    </source>
</evidence>
<protein>
    <recommendedName>
        <fullName evidence="7">Lipase</fullName>
    </recommendedName>
</protein>
<evidence type="ECO:0000256" key="3">
    <source>
        <dbReference type="ARBA" id="ARBA00022801"/>
    </source>
</evidence>
<dbReference type="AlphaFoldDB" id="A0A6A4IUC0"/>
<dbReference type="FunFam" id="3.40.50.1820:FF:000057">
    <property type="entry name" value="Lipase"/>
    <property type="match status" value="1"/>
</dbReference>
<keyword evidence="2" id="KW-0732">Signal</keyword>